<dbReference type="InterPro" id="IPR002872">
    <property type="entry name" value="Proline_DH_dom"/>
</dbReference>
<organism evidence="3 4">
    <name type="scientific">Sphingopyxis granuli</name>
    <dbReference type="NCBI Taxonomy" id="267128"/>
    <lineage>
        <taxon>Bacteria</taxon>
        <taxon>Pseudomonadati</taxon>
        <taxon>Pseudomonadota</taxon>
        <taxon>Alphaproteobacteria</taxon>
        <taxon>Sphingomonadales</taxon>
        <taxon>Sphingomonadaceae</taxon>
        <taxon>Sphingopyxis</taxon>
    </lineage>
</organism>
<dbReference type="Pfam" id="PF01619">
    <property type="entry name" value="Pro_dh"/>
    <property type="match status" value="1"/>
</dbReference>
<dbReference type="EC" id="1.5.5.2" evidence="3"/>
<evidence type="ECO:0000256" key="1">
    <source>
        <dbReference type="ARBA" id="ARBA00023002"/>
    </source>
</evidence>
<protein>
    <submittedName>
        <fullName evidence="3">Proline dehydrogenase</fullName>
        <ecNumber evidence="3">1.5.5.2</ecNumber>
    </submittedName>
</protein>
<dbReference type="SUPFAM" id="SSF51730">
    <property type="entry name" value="FAD-linked oxidoreductase"/>
    <property type="match status" value="1"/>
</dbReference>
<sequence length="290" mass="31443">MKESAAWRWLRDQRYALPRRAARWLRTPDPADAAALCARLRRREFAATVGYFQDDGDDPDTIVAAYRAVAARLIGTGAYLSIKAPPLGFCPAHLRALANAGAAAGMPLMLDAHGPADAEATIAATEQLLADFPGTGCVLPARWRRSSADAVRLRDTTARIRVVKGEWSDPDADPADTDAAYLALVSELAGRTAPVAIATHKPALAAQALDRLIAAGTPVELEQLRGLPRARTVTIARQRGVPVRLYIPFGPGWWPYAIDKALARPWLPLWMLRDMLGLRDPSSSKMGQPD</sequence>
<proteinExistence type="predicted"/>
<feature type="domain" description="Proline dehydrogenase" evidence="2">
    <location>
        <begin position="76"/>
        <end position="251"/>
    </location>
</feature>
<dbReference type="Proteomes" id="UP000058599">
    <property type="component" value="Chromosome"/>
</dbReference>
<dbReference type="InterPro" id="IPR029041">
    <property type="entry name" value="FAD-linked_oxidoreductase-like"/>
</dbReference>
<accession>A0AA86GPZ1</accession>
<dbReference type="Gene3D" id="3.20.20.220">
    <property type="match status" value="1"/>
</dbReference>
<evidence type="ECO:0000259" key="2">
    <source>
        <dbReference type="Pfam" id="PF01619"/>
    </source>
</evidence>
<evidence type="ECO:0000313" key="3">
    <source>
        <dbReference type="EMBL" id="AMG76016.1"/>
    </source>
</evidence>
<dbReference type="KEGG" id="sgi:SGRAN_3677"/>
<name>A0AA86GPZ1_9SPHN</name>
<dbReference type="GO" id="GO:0004657">
    <property type="term" value="F:proline dehydrogenase activity"/>
    <property type="evidence" value="ECO:0007669"/>
    <property type="project" value="UniProtKB-EC"/>
</dbReference>
<dbReference type="AlphaFoldDB" id="A0AA86GPZ1"/>
<dbReference type="EMBL" id="CP012199">
    <property type="protein sequence ID" value="AMG76016.1"/>
    <property type="molecule type" value="Genomic_DNA"/>
</dbReference>
<keyword evidence="1 3" id="KW-0560">Oxidoreductase</keyword>
<dbReference type="RefSeq" id="WP_067186068.1">
    <property type="nucleotide sequence ID" value="NZ_CP012199.1"/>
</dbReference>
<dbReference type="GO" id="GO:0006562">
    <property type="term" value="P:L-proline catabolic process"/>
    <property type="evidence" value="ECO:0007669"/>
    <property type="project" value="UniProtKB-ARBA"/>
</dbReference>
<gene>
    <name evidence="3" type="ORF">SGRAN_3677</name>
</gene>
<reference evidence="3 4" key="1">
    <citation type="journal article" date="2016" name="BMC Genomics">
        <title>Genomic analysis of the nitrate-respiring Sphingopyxis granuli (formerly Sphingomonas macrogoltabida) strain TFA.</title>
        <authorList>
            <person name="Garcia-Romero I."/>
            <person name="Perez-Pulido A.J."/>
            <person name="Gonzalez-Flores Y.E."/>
            <person name="Reyes-Ramirez F."/>
            <person name="Santero E."/>
            <person name="Floriano B."/>
        </authorList>
    </citation>
    <scope>NUCLEOTIDE SEQUENCE [LARGE SCALE GENOMIC DNA]</scope>
    <source>
        <strain evidence="3 4">TFA</strain>
    </source>
</reference>
<keyword evidence="4" id="KW-1185">Reference proteome</keyword>
<evidence type="ECO:0000313" key="4">
    <source>
        <dbReference type="Proteomes" id="UP000058599"/>
    </source>
</evidence>